<dbReference type="InterPro" id="IPR001609">
    <property type="entry name" value="Myosin_head_motor_dom-like"/>
</dbReference>
<dbReference type="PANTHER" id="PTHR13140:SF857">
    <property type="entry name" value="MYOSIN-11"/>
    <property type="match status" value="1"/>
</dbReference>
<evidence type="ECO:0008006" key="20">
    <source>
        <dbReference type="Google" id="ProtNLM"/>
    </source>
</evidence>
<keyword evidence="19" id="KW-1185">Reference proteome</keyword>
<dbReference type="FunFam" id="3.40.850.10:FF:000024">
    <property type="entry name" value="Myosin heavy chain, isoform J"/>
    <property type="match status" value="1"/>
</dbReference>
<comment type="caution">
    <text evidence="18">The sequence shown here is derived from an EMBL/GenBank/DDBJ whole genome shotgun (WGS) entry which is preliminary data.</text>
</comment>
<feature type="compositionally biased region" description="Basic and acidic residues" evidence="15">
    <location>
        <begin position="1657"/>
        <end position="1684"/>
    </location>
</feature>
<keyword evidence="6 13" id="KW-0547">Nucleotide-binding</keyword>
<keyword evidence="10 13" id="KW-0505">Motor protein</keyword>
<comment type="subcellular location">
    <subcellularLocation>
        <location evidence="1">Cytoplasm</location>
        <location evidence="1">Myofibril</location>
    </subcellularLocation>
</comment>
<dbReference type="FunFam" id="1.20.5.370:FF:000008">
    <property type="entry name" value="Myosin heavy chain"/>
    <property type="match status" value="1"/>
</dbReference>
<dbReference type="SUPFAM" id="SSF57997">
    <property type="entry name" value="Tropomyosin"/>
    <property type="match status" value="1"/>
</dbReference>
<evidence type="ECO:0000256" key="12">
    <source>
        <dbReference type="ARBA" id="ARBA00023203"/>
    </source>
</evidence>
<dbReference type="InterPro" id="IPR036961">
    <property type="entry name" value="Kinesin_motor_dom_sf"/>
</dbReference>
<dbReference type="SUPFAM" id="SSF52540">
    <property type="entry name" value="P-loop containing nucleoside triphosphate hydrolases"/>
    <property type="match status" value="1"/>
</dbReference>
<dbReference type="GO" id="GO:0007015">
    <property type="term" value="P:actin filament organization"/>
    <property type="evidence" value="ECO:0007669"/>
    <property type="project" value="TreeGrafter"/>
</dbReference>
<dbReference type="GO" id="GO:0005863">
    <property type="term" value="C:striated muscle myosin thick filament"/>
    <property type="evidence" value="ECO:0007669"/>
    <property type="project" value="UniProtKB-ARBA"/>
</dbReference>
<dbReference type="SMART" id="SM00242">
    <property type="entry name" value="MYSc"/>
    <property type="match status" value="1"/>
</dbReference>
<evidence type="ECO:0000256" key="11">
    <source>
        <dbReference type="ARBA" id="ARBA00023179"/>
    </source>
</evidence>
<keyword evidence="8 14" id="KW-0175">Coiled coil</keyword>
<evidence type="ECO:0000256" key="3">
    <source>
        <dbReference type="ARBA" id="ARBA00022433"/>
    </source>
</evidence>
<evidence type="ECO:0000256" key="8">
    <source>
        <dbReference type="ARBA" id="ARBA00023054"/>
    </source>
</evidence>
<dbReference type="PRINTS" id="PR00193">
    <property type="entry name" value="MYOSINHEAVY"/>
</dbReference>
<evidence type="ECO:0000256" key="1">
    <source>
        <dbReference type="ARBA" id="ARBA00004657"/>
    </source>
</evidence>
<comment type="similarity">
    <text evidence="2 13">Belongs to the TRAFAC class myosin-kinesin ATPase superfamily. Myosin family.</text>
</comment>
<keyword evidence="7 13" id="KW-0067">ATP-binding</keyword>
<accession>A0AA36D0Q0</accession>
<keyword evidence="5" id="KW-0963">Cytoplasm</keyword>
<feature type="binding site" evidence="13">
    <location>
        <begin position="178"/>
        <end position="185"/>
    </location>
    <ligand>
        <name>ATP</name>
        <dbReference type="ChEBI" id="CHEBI:30616"/>
    </ligand>
</feature>
<evidence type="ECO:0000313" key="18">
    <source>
        <dbReference type="EMBL" id="CAJ0577809.1"/>
    </source>
</evidence>
<organism evidence="18 19">
    <name type="scientific">Mesorhabditis spiculigera</name>
    <dbReference type="NCBI Taxonomy" id="96644"/>
    <lineage>
        <taxon>Eukaryota</taxon>
        <taxon>Metazoa</taxon>
        <taxon>Ecdysozoa</taxon>
        <taxon>Nematoda</taxon>
        <taxon>Chromadorea</taxon>
        <taxon>Rhabditida</taxon>
        <taxon>Rhabditina</taxon>
        <taxon>Rhabditomorpha</taxon>
        <taxon>Rhabditoidea</taxon>
        <taxon>Rhabditidae</taxon>
        <taxon>Mesorhabditinae</taxon>
        <taxon>Mesorhabditis</taxon>
    </lineage>
</organism>
<evidence type="ECO:0000256" key="6">
    <source>
        <dbReference type="ARBA" id="ARBA00022741"/>
    </source>
</evidence>
<feature type="coiled-coil region" evidence="14">
    <location>
        <begin position="1113"/>
        <end position="1232"/>
    </location>
</feature>
<evidence type="ECO:0000259" key="16">
    <source>
        <dbReference type="PROSITE" id="PS51456"/>
    </source>
</evidence>
<dbReference type="FunFam" id="2.30.30.360:FF:000001">
    <property type="entry name" value="Myosin heavy chain"/>
    <property type="match status" value="1"/>
</dbReference>
<evidence type="ECO:0000256" key="5">
    <source>
        <dbReference type="ARBA" id="ARBA00022490"/>
    </source>
</evidence>
<dbReference type="Gene3D" id="4.10.270.10">
    <property type="entry name" value="Myosin, subunit A"/>
    <property type="match status" value="1"/>
</dbReference>
<dbReference type="Pfam" id="PF00063">
    <property type="entry name" value="Myosin_head"/>
    <property type="match status" value="1"/>
</dbReference>
<dbReference type="InterPro" id="IPR014751">
    <property type="entry name" value="XRCC4-like_C"/>
</dbReference>
<feature type="region of interest" description="Disordered" evidence="15">
    <location>
        <begin position="1649"/>
        <end position="1684"/>
    </location>
</feature>
<keyword evidence="3" id="KW-0787">Thick filament</keyword>
<dbReference type="GO" id="GO:0016020">
    <property type="term" value="C:membrane"/>
    <property type="evidence" value="ECO:0007669"/>
    <property type="project" value="TreeGrafter"/>
</dbReference>
<dbReference type="Pfam" id="PF01576">
    <property type="entry name" value="Myosin_tail_1"/>
    <property type="match status" value="1"/>
</dbReference>
<evidence type="ECO:0000313" key="19">
    <source>
        <dbReference type="Proteomes" id="UP001177023"/>
    </source>
</evidence>
<dbReference type="PROSITE" id="PS51844">
    <property type="entry name" value="SH3_LIKE"/>
    <property type="match status" value="1"/>
</dbReference>
<evidence type="ECO:0000256" key="7">
    <source>
        <dbReference type="ARBA" id="ARBA00022840"/>
    </source>
</evidence>
<dbReference type="Gene3D" id="1.20.120.720">
    <property type="entry name" value="Myosin VI head, motor domain, U50 subdomain"/>
    <property type="match status" value="1"/>
</dbReference>
<dbReference type="Gene3D" id="1.20.58.530">
    <property type="match status" value="1"/>
</dbReference>
<proteinExistence type="inferred from homology"/>
<evidence type="ECO:0000256" key="10">
    <source>
        <dbReference type="ARBA" id="ARBA00023175"/>
    </source>
</evidence>
<protein>
    <recommendedName>
        <fullName evidence="20">Myosin heavy chain</fullName>
    </recommendedName>
</protein>
<dbReference type="Gene3D" id="1.10.10.820">
    <property type="match status" value="1"/>
</dbReference>
<feature type="non-terminal residue" evidence="18">
    <location>
        <position position="1965"/>
    </location>
</feature>
<evidence type="ECO:0000256" key="9">
    <source>
        <dbReference type="ARBA" id="ARBA00023123"/>
    </source>
</evidence>
<feature type="domain" description="Myosin N-terminal SH3-like" evidence="17">
    <location>
        <begin position="32"/>
        <end position="81"/>
    </location>
</feature>
<keyword evidence="9 13" id="KW-0518">Myosin</keyword>
<dbReference type="FunFam" id="1.20.5.370:FF:000009">
    <property type="entry name" value="Myosin heavy chain, isoform G"/>
    <property type="match status" value="1"/>
</dbReference>
<dbReference type="GO" id="GO:0016459">
    <property type="term" value="C:myosin complex"/>
    <property type="evidence" value="ECO:0007669"/>
    <property type="project" value="UniProtKB-KW"/>
</dbReference>
<gene>
    <name evidence="18" type="ORF">MSPICULIGERA_LOCUS16075</name>
</gene>
<evidence type="ECO:0000256" key="15">
    <source>
        <dbReference type="SAM" id="MobiDB-lite"/>
    </source>
</evidence>
<dbReference type="FunFam" id="1.20.58.530:FF:000001">
    <property type="entry name" value="Myosin heavy chain"/>
    <property type="match status" value="1"/>
</dbReference>
<feature type="region of interest" description="Actin-binding" evidence="13">
    <location>
        <begin position="665"/>
        <end position="687"/>
    </location>
</feature>
<dbReference type="Gene3D" id="1.20.5.340">
    <property type="match status" value="6"/>
</dbReference>
<sequence length="1965" mass="224230">MSWESEYEKDPGWQYLKRSREQILQDQSKPYDSKKDVWVPDAEDGYITGQITSAAGDNVTVTTSKGTEATLKREQVQEMNPPKFEKTEDMSNLSFLNDASVLHNLRARYAAMLIYTYSGLFCVVINPYKRLPIYTDSVARMFMGKRRTEMPPHLFAVSDQAYRSMLADRENQSMLITGESGAGKTENTKKVIAYFAAVGAKQNEAEGIKADDGTKKATLEDQIVQTNPVLEAFGNAKTVRNNNSSRFGKFIRIHFSRTGRVASCDIEHYLLEKSRVIRQAPGERCYHIFYQIYSDFKPELKKQLLLDLPIKDYWFVAQAELTVDGIDDVEEMKATDEAFGILNFSEEEKMDCYRVMSAHMHMGNMQFKQRPREEQAEPDGTDEAQKAATMYGVDMEKFLDALLKPRVKVGTEWVSKGQNVEQVMWAKGAMAKAVYNRIFNWIVAKCNVTLDQQGVSRDYFTGVLDIAGFEIFDMNSFEQLWINFVNEKLQQFFNHHMFVLEQEEYAREGIQWTFIDFGLDLQACIELIEKPMGIISMLDEECIVPKATDMTLAQKLSDQHLGKHPNFEKPKPPKGKQAEAHFAMRHYAGTVRYNVLNWLEKNKDPLNDTVVGVMKGGTELMKTIWADYQTQEEAAVAAKEGGGGGKKKGKSGSMMTVSMLYRESLNKLMTMLHKTHPHFIRCIIPNEKKQSGVLDAALVMNQLTCNGVLEGIRICRKGFPNRTQHPDFVQRYAILAAAEAKSDPDQKKCSEAILSKIVNEGGLTDENFRVGKTKVFFKAGILAALEDLRDEKLGTVFTGFQASIRYYLAKAEARRRTLQRSGLLVLHRNIRTWTVVRTWDWYLLFGKIRPMLKCGKEGEEVEKMAKKIEEMKVLIVEEEAKRKEMESQHAKLVEDKNSAFGELEKVKADLSGVEEKLSKLQSQSTDAAKQVNELNDLLADQEDRNNDVQRARKKVENELENLRKQLGDLEANLAKVEEEKQAKEGQIRTLQDEMANQDETIAKLNKEKKAQEEMNRKLVEDLQGEEDKNNMTTKTKQKLERALDDLEDALEREKRARSDIEKQKRKVEGELSVQQEKLEDIARARGDLESNLKKKDSEHQAIVGKLEEEQSLSGKLQRQLRDGTNRLAELEDEVETERQNRARAERSKTDLQRELDNLNDRLDEAGGMTSAQVELNKKREAELAKLRHQLEEAHQNHENQLAALKKKHTDTVSELTDQLDQIQKAKVKAEKDRAAALHDADEVQASIDAETSAKMHNEKLCKQLEIQLSELRTKADEQARQIAEYNANKARLSGTNGDLMKQIEDAESQLNQLTRSKTQLASQLEEAKRTVEEEGRERQQYAAQAKNYQHEAESIREAIEEENEAKAELLRQLSRVNGEIQNWKAKLEGEGLLKGEELEEVRRRQQHKINELQAVLSQATTKIGSLEKTKGRLSAELDEAQGEVERANNYVSGLEKKQKGFDKIIDDWRRKIDELSQDHEIALRDSRNAQTDLLRAKAAADELKSVAEELRRENGGLTQEIRDLQGQLNDGGRSVQEMQRIVRTLELEKEELQHAVDEAEAALEAEESKVLRAQVEVTQIRAEIEKRIQEKEEEFENTRKNHQRAMESMQSALENEQKAKTDLARIRKKLESDIGELELALDHANQANAEAQRNLKKHQDQVSELQRQVEEEQRHKEEAREQYFGAEKKATMLQSEREELALSLESSLRARRQAETDAAEAQAQAADYSGQLGSLQQAKRKLETEIQALHADLDETISEYRTAQDNATRAMADAAKLADALRQEQDHTQNVDRAKKALEQTLREFQTRLDEAEAAALKGGKKVIQQLEKRSRDLESELDGEQRRFQMANKDLSKAERKVKELEFQMNEDKKNFDRLNELVDKLQNKLKQQKKQIDEAEEQANVHLGKYRQIQHQLEDAEERADMAENSVSKLRAKSRVGSMAPGGGGLQGSASVAVMRSASRGKF</sequence>
<evidence type="ECO:0000259" key="17">
    <source>
        <dbReference type="PROSITE" id="PS51844"/>
    </source>
</evidence>
<dbReference type="GO" id="GO:0005524">
    <property type="term" value="F:ATP binding"/>
    <property type="evidence" value="ECO:0007669"/>
    <property type="project" value="UniProtKB-UniRule"/>
</dbReference>
<dbReference type="FunFam" id="1.10.10.820:FF:000001">
    <property type="entry name" value="Myosin heavy chain"/>
    <property type="match status" value="1"/>
</dbReference>
<dbReference type="Gene3D" id="2.30.30.360">
    <property type="entry name" value="Myosin S1 fragment, N-terminal"/>
    <property type="match status" value="1"/>
</dbReference>
<dbReference type="InterPro" id="IPR002928">
    <property type="entry name" value="Myosin_tail"/>
</dbReference>
<dbReference type="EMBL" id="CATQJA010002652">
    <property type="protein sequence ID" value="CAJ0577809.1"/>
    <property type="molecule type" value="Genomic_DNA"/>
</dbReference>
<dbReference type="InterPro" id="IPR008989">
    <property type="entry name" value="Myosin_S1_N"/>
</dbReference>
<feature type="domain" description="Myosin motor" evidence="16">
    <location>
        <begin position="85"/>
        <end position="790"/>
    </location>
</feature>
<evidence type="ECO:0000256" key="2">
    <source>
        <dbReference type="ARBA" id="ARBA00008314"/>
    </source>
</evidence>
<feature type="region of interest" description="Disordered" evidence="15">
    <location>
        <begin position="1924"/>
        <end position="1965"/>
    </location>
</feature>
<dbReference type="Proteomes" id="UP001177023">
    <property type="component" value="Unassembled WGS sequence"/>
</dbReference>
<dbReference type="GO" id="GO:0051015">
    <property type="term" value="F:actin filament binding"/>
    <property type="evidence" value="ECO:0007669"/>
    <property type="project" value="InterPro"/>
</dbReference>
<dbReference type="FunFam" id="1.20.120.720:FF:000001">
    <property type="entry name" value="Myosin heavy chain, muscle"/>
    <property type="match status" value="1"/>
</dbReference>
<feature type="region of interest" description="Disordered" evidence="15">
    <location>
        <begin position="1592"/>
        <end position="1620"/>
    </location>
</feature>
<keyword evidence="4" id="KW-0488">Methylation</keyword>
<name>A0AA36D0Q0_9BILA</name>
<feature type="compositionally biased region" description="Low complexity" evidence="15">
    <location>
        <begin position="1951"/>
        <end position="1965"/>
    </location>
</feature>
<dbReference type="FunFam" id="1.20.5.340:FF:000036">
    <property type="entry name" value="Myosin heavy chain"/>
    <property type="match status" value="1"/>
</dbReference>
<keyword evidence="12 13" id="KW-0009">Actin-binding</keyword>
<evidence type="ECO:0000256" key="13">
    <source>
        <dbReference type="PROSITE-ProRule" id="PRU00782"/>
    </source>
</evidence>
<dbReference type="Gene3D" id="3.40.850.10">
    <property type="entry name" value="Kinesin motor domain"/>
    <property type="match status" value="1"/>
</dbReference>
<dbReference type="Gene3D" id="6.20.240.20">
    <property type="match status" value="1"/>
</dbReference>
<dbReference type="GO" id="GO:0000146">
    <property type="term" value="F:microfilament motor activity"/>
    <property type="evidence" value="ECO:0007669"/>
    <property type="project" value="TreeGrafter"/>
</dbReference>
<feature type="region of interest" description="Disordered" evidence="15">
    <location>
        <begin position="1020"/>
        <end position="1039"/>
    </location>
</feature>
<dbReference type="InterPro" id="IPR027417">
    <property type="entry name" value="P-loop_NTPase"/>
</dbReference>
<dbReference type="SUPFAM" id="SSF90257">
    <property type="entry name" value="Myosin rod fragments"/>
    <property type="match status" value="4"/>
</dbReference>
<dbReference type="PROSITE" id="PS51456">
    <property type="entry name" value="MYOSIN_MOTOR"/>
    <property type="match status" value="1"/>
</dbReference>
<evidence type="ECO:0000256" key="14">
    <source>
        <dbReference type="SAM" id="Coils"/>
    </source>
</evidence>
<evidence type="ECO:0000256" key="4">
    <source>
        <dbReference type="ARBA" id="ARBA00022481"/>
    </source>
</evidence>
<keyword evidence="11" id="KW-0514">Muscle protein</keyword>
<dbReference type="InterPro" id="IPR004009">
    <property type="entry name" value="SH3_Myosin"/>
</dbReference>
<dbReference type="CDD" id="cd01377">
    <property type="entry name" value="MYSc_class_II"/>
    <property type="match status" value="1"/>
</dbReference>
<reference evidence="18" key="1">
    <citation type="submission" date="2023-06" db="EMBL/GenBank/DDBJ databases">
        <authorList>
            <person name="Delattre M."/>
        </authorList>
    </citation>
    <scope>NUCLEOTIDE SEQUENCE</scope>
    <source>
        <strain evidence="18">AF72</strain>
    </source>
</reference>
<dbReference type="Pfam" id="PF02736">
    <property type="entry name" value="Myosin_N"/>
    <property type="match status" value="1"/>
</dbReference>
<dbReference type="Gene3D" id="1.20.5.370">
    <property type="match status" value="2"/>
</dbReference>
<feature type="compositionally biased region" description="Basic and acidic residues" evidence="15">
    <location>
        <begin position="1020"/>
        <end position="1029"/>
    </location>
</feature>
<dbReference type="PANTHER" id="PTHR13140">
    <property type="entry name" value="MYOSIN"/>
    <property type="match status" value="1"/>
</dbReference>